<proteinExistence type="predicted"/>
<keyword evidence="2" id="KW-1133">Transmembrane helix</keyword>
<name>A0A425CWQ5_APHAT</name>
<dbReference type="PANTHER" id="PTHR34409:SF1">
    <property type="entry name" value="MYB-LIKE DOMAIN-CONTAINING PROTEIN"/>
    <property type="match status" value="1"/>
</dbReference>
<evidence type="ECO:0000256" key="2">
    <source>
        <dbReference type="SAM" id="Phobius"/>
    </source>
</evidence>
<dbReference type="Proteomes" id="UP000284702">
    <property type="component" value="Unassembled WGS sequence"/>
</dbReference>
<dbReference type="VEuPathDB" id="FungiDB:H257_06898"/>
<sequence length="276" mass="30958">MAKKAKGRGKSWCPGSVELMLDHIHELMPAGSNVWDEVAAKFNAGPYPFRDAEGIKRKFYTLRNNAEPTGDPSCPVDVVRTKFISRRVDANCAVLTMEGDEDDMDDDGHGDGNSNGNNSASEQARSLSLRRAMSAPVTELAMLRSRLKWAASGPPSGGMTSYVAKKCQSIDKFIDGAMVSDAKASSDMMSMMLLMDERATQREEKRLDKELEWRQQQQEREEKVQRDRSERDARRDEMQLMLFTKLFGNKYYSGLISWSYCFAIGGIFLTNTFGSS</sequence>
<feature type="domain" description="DUF6818" evidence="3">
    <location>
        <begin position="29"/>
        <end position="107"/>
    </location>
</feature>
<dbReference type="Pfam" id="PF20681">
    <property type="entry name" value="DUF6818"/>
    <property type="match status" value="1"/>
</dbReference>
<keyword evidence="2" id="KW-0472">Membrane</keyword>
<dbReference type="PANTHER" id="PTHR34409">
    <property type="entry name" value="SET DOMAIN-CONTAINING PROTEIN"/>
    <property type="match status" value="1"/>
</dbReference>
<dbReference type="EMBL" id="MZMZ02003533">
    <property type="protein sequence ID" value="RQM21455.1"/>
    <property type="molecule type" value="Genomic_DNA"/>
</dbReference>
<evidence type="ECO:0000313" key="5">
    <source>
        <dbReference type="Proteomes" id="UP000284702"/>
    </source>
</evidence>
<evidence type="ECO:0000259" key="3">
    <source>
        <dbReference type="Pfam" id="PF20681"/>
    </source>
</evidence>
<keyword evidence="2" id="KW-0812">Transmembrane</keyword>
<feature type="region of interest" description="Disordered" evidence="1">
    <location>
        <begin position="98"/>
        <end position="127"/>
    </location>
</feature>
<feature type="region of interest" description="Disordered" evidence="1">
    <location>
        <begin position="212"/>
        <end position="231"/>
    </location>
</feature>
<evidence type="ECO:0000256" key="1">
    <source>
        <dbReference type="SAM" id="MobiDB-lite"/>
    </source>
</evidence>
<feature type="compositionally biased region" description="Acidic residues" evidence="1">
    <location>
        <begin position="98"/>
        <end position="108"/>
    </location>
</feature>
<protein>
    <recommendedName>
        <fullName evidence="3">DUF6818 domain-containing protein</fullName>
    </recommendedName>
</protein>
<accession>A0A425CWQ5</accession>
<dbReference type="AlphaFoldDB" id="A0A425CWQ5"/>
<dbReference type="InterPro" id="IPR049203">
    <property type="entry name" value="DUF6818"/>
</dbReference>
<reference evidence="4" key="1">
    <citation type="submission" date="2018-07" db="EMBL/GenBank/DDBJ databases">
        <title>Annotation of Aphanomyces astaci genome assembly.</title>
        <authorList>
            <person name="Studholme D.J."/>
        </authorList>
    </citation>
    <scope>NUCLEOTIDE SEQUENCE [LARGE SCALE GENOMIC DNA]</scope>
    <source>
        <strain evidence="4">Pc</strain>
    </source>
</reference>
<feature type="transmembrane region" description="Helical" evidence="2">
    <location>
        <begin position="251"/>
        <end position="270"/>
    </location>
</feature>
<keyword evidence="5" id="KW-1185">Reference proteome</keyword>
<gene>
    <name evidence="4" type="ORF">B5M09_009762</name>
</gene>
<evidence type="ECO:0000313" key="4">
    <source>
        <dbReference type="EMBL" id="RQM21455.1"/>
    </source>
</evidence>
<organism evidence="4 5">
    <name type="scientific">Aphanomyces astaci</name>
    <name type="common">Crayfish plague agent</name>
    <dbReference type="NCBI Taxonomy" id="112090"/>
    <lineage>
        <taxon>Eukaryota</taxon>
        <taxon>Sar</taxon>
        <taxon>Stramenopiles</taxon>
        <taxon>Oomycota</taxon>
        <taxon>Saprolegniomycetes</taxon>
        <taxon>Saprolegniales</taxon>
        <taxon>Verrucalvaceae</taxon>
        <taxon>Aphanomyces</taxon>
    </lineage>
</organism>
<comment type="caution">
    <text evidence="4">The sequence shown here is derived from an EMBL/GenBank/DDBJ whole genome shotgun (WGS) entry which is preliminary data.</text>
</comment>